<dbReference type="NCBIfam" id="TIGR00094">
    <property type="entry name" value="tRNA_TruD_broad"/>
    <property type="match status" value="1"/>
</dbReference>
<evidence type="ECO:0000313" key="6">
    <source>
        <dbReference type="Proteomes" id="UP000002315"/>
    </source>
</evidence>
<comment type="similarity">
    <text evidence="1 3">Belongs to the pseudouridine synthase TruD family.</text>
</comment>
<dbReference type="EC" id="5.4.99.27" evidence="3"/>
<dbReference type="PANTHER" id="PTHR13326">
    <property type="entry name" value="TRNA PSEUDOURIDINE SYNTHASE D"/>
    <property type="match status" value="1"/>
</dbReference>
<feature type="domain" description="TRUD" evidence="4">
    <location>
        <begin position="155"/>
        <end position="372"/>
    </location>
</feature>
<accession>E3GYB4</accession>
<reference evidence="5 6" key="1">
    <citation type="journal article" date="2010" name="Stand. Genomic Sci.">
        <title>Complete genome sequence of Methanothermus fervidus type strain (V24S).</title>
        <authorList>
            <person name="Anderson I."/>
            <person name="Djao O.D."/>
            <person name="Misra M."/>
            <person name="Chertkov O."/>
            <person name="Nolan M."/>
            <person name="Lucas S."/>
            <person name="Lapidus A."/>
            <person name="Del Rio T.G."/>
            <person name="Tice H."/>
            <person name="Cheng J.F."/>
            <person name="Tapia R."/>
            <person name="Han C."/>
            <person name="Goodwin L."/>
            <person name="Pitluck S."/>
            <person name="Liolios K."/>
            <person name="Ivanova N."/>
            <person name="Mavromatis K."/>
            <person name="Mikhailova N."/>
            <person name="Pati A."/>
            <person name="Brambilla E."/>
            <person name="Chen A."/>
            <person name="Palaniappan K."/>
            <person name="Land M."/>
            <person name="Hauser L."/>
            <person name="Chang Y.J."/>
            <person name="Jeffries C.D."/>
            <person name="Sikorski J."/>
            <person name="Spring S."/>
            <person name="Rohde M."/>
            <person name="Eichinger K."/>
            <person name="Huber H."/>
            <person name="Wirth R."/>
            <person name="Goker M."/>
            <person name="Detter J.C."/>
            <person name="Woyke T."/>
            <person name="Bristow J."/>
            <person name="Eisen J.A."/>
            <person name="Markowitz V."/>
            <person name="Hugenholtz P."/>
            <person name="Klenk H.P."/>
            <person name="Kyrpides N.C."/>
        </authorList>
    </citation>
    <scope>NUCLEOTIDE SEQUENCE [LARGE SCALE GENOMIC DNA]</scope>
    <source>
        <strain evidence="6">ATCC 43054 / DSM 2088 / JCM 10308 / V24 S</strain>
    </source>
</reference>
<dbReference type="STRING" id="523846.Mfer_0496"/>
<dbReference type="EMBL" id="CP002278">
    <property type="protein sequence ID" value="ADP77296.1"/>
    <property type="molecule type" value="Genomic_DNA"/>
</dbReference>
<dbReference type="SUPFAM" id="SSF55120">
    <property type="entry name" value="Pseudouridine synthase"/>
    <property type="match status" value="1"/>
</dbReference>
<organism evidence="5 6">
    <name type="scientific">Methanothermus fervidus (strain ATCC 43054 / DSM 2088 / JCM 10308 / V24 S)</name>
    <dbReference type="NCBI Taxonomy" id="523846"/>
    <lineage>
        <taxon>Archaea</taxon>
        <taxon>Methanobacteriati</taxon>
        <taxon>Methanobacteriota</taxon>
        <taxon>Methanomada group</taxon>
        <taxon>Methanobacteria</taxon>
        <taxon>Methanobacteriales</taxon>
        <taxon>Methanothermaceae</taxon>
        <taxon>Methanothermus</taxon>
    </lineage>
</organism>
<dbReference type="GO" id="GO:0160150">
    <property type="term" value="F:tRNA pseudouridine(13) synthase activity"/>
    <property type="evidence" value="ECO:0007669"/>
    <property type="project" value="UniProtKB-EC"/>
</dbReference>
<evidence type="ECO:0000313" key="5">
    <source>
        <dbReference type="EMBL" id="ADP77296.1"/>
    </source>
</evidence>
<dbReference type="Gene3D" id="1.10.1510.30">
    <property type="match status" value="1"/>
</dbReference>
<proteinExistence type="inferred from homology"/>
<dbReference type="GO" id="GO:0031119">
    <property type="term" value="P:tRNA pseudouridine synthesis"/>
    <property type="evidence" value="ECO:0007669"/>
    <property type="project" value="UniProtKB-UniRule"/>
</dbReference>
<evidence type="ECO:0000259" key="4">
    <source>
        <dbReference type="PROSITE" id="PS50984"/>
    </source>
</evidence>
<dbReference type="InterPro" id="IPR011760">
    <property type="entry name" value="PsdUridine_synth_TruD_insert"/>
</dbReference>
<dbReference type="Gene3D" id="3.30.2350.20">
    <property type="entry name" value="TruD, catalytic domain"/>
    <property type="match status" value="1"/>
</dbReference>
<dbReference type="HAMAP" id="MF_01082">
    <property type="entry name" value="TruD"/>
    <property type="match status" value="1"/>
</dbReference>
<dbReference type="AlphaFoldDB" id="E3GYB4"/>
<dbReference type="InterPro" id="IPR001656">
    <property type="entry name" value="PsdUridine_synth_TruD"/>
</dbReference>
<name>E3GYB4_METFV</name>
<dbReference type="Pfam" id="PF01142">
    <property type="entry name" value="TruD"/>
    <property type="match status" value="1"/>
</dbReference>
<dbReference type="OrthoDB" id="1798at2157"/>
<keyword evidence="6" id="KW-1185">Reference proteome</keyword>
<dbReference type="HOGENOM" id="CLU_005281_4_1_2"/>
<dbReference type="Gene3D" id="3.30.70.3160">
    <property type="match status" value="1"/>
</dbReference>
<feature type="active site" description="Nucleophile" evidence="3">
    <location>
        <position position="78"/>
    </location>
</feature>
<evidence type="ECO:0000256" key="3">
    <source>
        <dbReference type="HAMAP-Rule" id="MF_01082"/>
    </source>
</evidence>
<dbReference type="InterPro" id="IPR042214">
    <property type="entry name" value="TruD_catalytic"/>
</dbReference>
<dbReference type="PIRSF" id="PIRSF037016">
    <property type="entry name" value="Pseudouridin_synth_euk_prd"/>
    <property type="match status" value="1"/>
</dbReference>
<evidence type="ECO:0000256" key="2">
    <source>
        <dbReference type="ARBA" id="ARBA00023235"/>
    </source>
</evidence>
<protein>
    <recommendedName>
        <fullName evidence="3">Probable tRNA pseudouridine synthase D</fullName>
        <ecNumber evidence="3">5.4.99.27</ecNumber>
    </recommendedName>
    <alternativeName>
        <fullName evidence="3">tRNA pseudouridine(13) synthase</fullName>
    </alternativeName>
    <alternativeName>
        <fullName evidence="3">tRNA pseudouridylate synthase D</fullName>
    </alternativeName>
    <alternativeName>
        <fullName evidence="3">tRNA-uridine isomerase D</fullName>
    </alternativeName>
</protein>
<comment type="function">
    <text evidence="3">Could be responsible for synthesis of pseudouridine from uracil-13 in transfer RNAs.</text>
</comment>
<dbReference type="GO" id="GO:0003723">
    <property type="term" value="F:RNA binding"/>
    <property type="evidence" value="ECO:0007669"/>
    <property type="project" value="InterPro"/>
</dbReference>
<comment type="catalytic activity">
    <reaction evidence="3">
        <text>uridine(13) in tRNA = pseudouridine(13) in tRNA</text>
        <dbReference type="Rhea" id="RHEA:42540"/>
        <dbReference type="Rhea" id="RHEA-COMP:10105"/>
        <dbReference type="Rhea" id="RHEA-COMP:10106"/>
        <dbReference type="ChEBI" id="CHEBI:65314"/>
        <dbReference type="ChEBI" id="CHEBI:65315"/>
        <dbReference type="EC" id="5.4.99.27"/>
    </reaction>
</comment>
<keyword evidence="2 3" id="KW-0413">Isomerase</keyword>
<keyword evidence="3" id="KW-0819">tRNA processing</keyword>
<dbReference type="KEGG" id="mfv:Mfer_0496"/>
<evidence type="ECO:0000256" key="1">
    <source>
        <dbReference type="ARBA" id="ARBA00007953"/>
    </source>
</evidence>
<sequence length="411" mass="47260">MLNAETYVTKTRGIGGKIREKIEDFYVEEIPLIKPSGKGQNVWIWIEKRNRTTLDVVIDIAKKLHIDRRRMGFAGMKDKYAVARQWICVSNIDPDEIKNLKIRGVKFLKIVRHEKKLRLGQLIGNKFRIIVRNVKNPKNAAKDAKKTFKTLSEIGVPNYYGWQRFGKPRSNTHLIGKALIKNDLKKAVDLYVGNPFPGEPEKIKKARKLYDLGEIEKSYESMPKTLQYERTILRILLKDKKKGKLDDKSYLKAILALPKPLTRMFIHAYQSYLFNKVVSERCKLGINKYVEGDILVNNQNRIINTENAEKLVKEFKAHPTAPLYGTKVPLASGKVGKIEKKVLKEENLKLNDFKCELIPKLGTHGIRRPIRFRVYDTKVEALSNGVLLEFSIPKGCYATAVLREVMKKDVA</sequence>
<dbReference type="Proteomes" id="UP000002315">
    <property type="component" value="Chromosome"/>
</dbReference>
<dbReference type="InterPro" id="IPR020103">
    <property type="entry name" value="PsdUridine_synth_cat_dom_sf"/>
</dbReference>
<dbReference type="PANTHER" id="PTHR13326:SF21">
    <property type="entry name" value="PSEUDOURIDYLATE SYNTHASE PUS7L"/>
    <property type="match status" value="1"/>
</dbReference>
<dbReference type="PROSITE" id="PS50984">
    <property type="entry name" value="TRUD"/>
    <property type="match status" value="1"/>
</dbReference>
<gene>
    <name evidence="3" type="primary">truD</name>
    <name evidence="5" type="ordered locus">Mfer_0496</name>
</gene>